<comment type="caution">
    <text evidence="2">The sequence shown here is derived from an EMBL/GenBank/DDBJ whole genome shotgun (WGS) entry which is preliminary data.</text>
</comment>
<keyword evidence="3" id="KW-1185">Reference proteome</keyword>
<evidence type="ECO:0000313" key="2">
    <source>
        <dbReference type="EMBL" id="MFC5884484.1"/>
    </source>
</evidence>
<evidence type="ECO:0000256" key="1">
    <source>
        <dbReference type="SAM" id="MobiDB-lite"/>
    </source>
</evidence>
<evidence type="ECO:0008006" key="4">
    <source>
        <dbReference type="Google" id="ProtNLM"/>
    </source>
</evidence>
<accession>A0ABW1EUW4</accession>
<evidence type="ECO:0000313" key="3">
    <source>
        <dbReference type="Proteomes" id="UP001596067"/>
    </source>
</evidence>
<feature type="region of interest" description="Disordered" evidence="1">
    <location>
        <begin position="994"/>
        <end position="1025"/>
    </location>
</feature>
<feature type="region of interest" description="Disordered" evidence="1">
    <location>
        <begin position="286"/>
        <end position="328"/>
    </location>
</feature>
<dbReference type="EMBL" id="JBHSOD010000004">
    <property type="protein sequence ID" value="MFC5884484.1"/>
    <property type="molecule type" value="Genomic_DNA"/>
</dbReference>
<organism evidence="2 3">
    <name type="scientific">Kitasatospora aburaviensis</name>
    <dbReference type="NCBI Taxonomy" id="67265"/>
    <lineage>
        <taxon>Bacteria</taxon>
        <taxon>Bacillati</taxon>
        <taxon>Actinomycetota</taxon>
        <taxon>Actinomycetes</taxon>
        <taxon>Kitasatosporales</taxon>
        <taxon>Streptomycetaceae</taxon>
        <taxon>Kitasatospora</taxon>
    </lineage>
</organism>
<name>A0ABW1EUW4_9ACTN</name>
<proteinExistence type="predicted"/>
<sequence>MSHTREFWLERLYARVPAFHREQDLAIARLRSPGLDDRQAVERAPLRSLLRTIAAQVAAVRQDLDDLWDDFFLETAEDWVVPYLGALVGTTLLPNPVGQSNRQDVRNTLAWRRAKGTPAMLAGLARGTTGWGAEVVEGFRTLAWTQHAAHVRLDRPLTADLRDPVALARLGTAHDPLAHLPDFRTPGRAGASGQGGRYDLGTAVTFLRPLQTFPQRGVTPAAAAPGEPAPDRARACTFDTLHEELPLYGADGLPVDPVAFAADPAAVFGPERAFVVRRSGVPLALAPARGGGDGEPDAGGRGPGAAADSEPEEDFAFGAPEPETRLHPTEGMRVLDPTVFRRPAEHFTVSALWYPDGPGPVEPVRLGAVATSLLPDSARAFRTDRPLGGAGRLVLRIETGRPDPLPGWAGLGTADAGRFPACELAVRDDRPPRAARHGGVPSAAGRYAGAVTVHLPEVFVWPGRPVDLLVASDGSTYRAEPPADPAAGGPPGRGRLARASDGQAWPSAGAARPVSWPHRPDGGVHRVRGLAVADRTRFTGLPGFVVEVHELAAVPQLAGALVTADTPVTDEHRARLAVPPGLTDWPAFTFLPSRDAVADRIPVERTALVVLEIRPLTAPGPGEAPAVWPMCELVVTDRAGGALLAYLPEADPVTDGDGDGDGGPVARFALGADGSGWTVPGGMRPGAPGMLPPGSVPARAAQGQVLPLEGAVPLRRRRVVHGPARSGELGVDPARGVFCLAPDDPLVAVAPDERDLTVDYIEAYSGPVGARGVRTAPAAAEGGESGAAPTRIVSASGDAAVRLPFGRIHRTPAEAVAAADALWAATRAPVDEVIEIVDSASYAGPVTLDFGRLGPAAARLRRHVTIRAGGPAGAARPCLLPDATAADAALVTVRGTTGVDAVRALSVDHELHLSGLLIGGRIRLADGFLTALRLDACTLHPPSDGPLGEAAVRWDDADPDHQAELAFTASILAGVRTGPGVALVTGTDSVLHRTAPGQRPGLALGGPDAPGRTPAEEAGDPAGDRPARLVRLHRVTVLGRLRAEELEADEALLAGVAVTDTRQSGCLRFSRVEPGSVLPRRHRCVPGDDDLARGDTAAPSFGSLRPRSALFASLGDASSPLVLTASGTGDEVGALAGSHSGLRRANLAAKLAEFLPAGLRPVIVVEDGASVRPPGTV</sequence>
<reference evidence="3" key="1">
    <citation type="journal article" date="2019" name="Int. J. Syst. Evol. Microbiol.">
        <title>The Global Catalogue of Microorganisms (GCM) 10K type strain sequencing project: providing services to taxonomists for standard genome sequencing and annotation.</title>
        <authorList>
            <consortium name="The Broad Institute Genomics Platform"/>
            <consortium name="The Broad Institute Genome Sequencing Center for Infectious Disease"/>
            <person name="Wu L."/>
            <person name="Ma J."/>
        </authorList>
    </citation>
    <scope>NUCLEOTIDE SEQUENCE [LARGE SCALE GENOMIC DNA]</scope>
    <source>
        <strain evidence="3">CGMCC 4.1469</strain>
    </source>
</reference>
<protein>
    <recommendedName>
        <fullName evidence="4">Baseplate protein J-like domain-containing protein</fullName>
    </recommendedName>
</protein>
<feature type="region of interest" description="Disordered" evidence="1">
    <location>
        <begin position="476"/>
        <end position="500"/>
    </location>
</feature>
<dbReference type="Proteomes" id="UP001596067">
    <property type="component" value="Unassembled WGS sequence"/>
</dbReference>
<feature type="compositionally biased region" description="Low complexity" evidence="1">
    <location>
        <begin position="1000"/>
        <end position="1011"/>
    </location>
</feature>
<gene>
    <name evidence="2" type="ORF">ACFP0N_05705</name>
</gene>
<dbReference type="RefSeq" id="WP_313762613.1">
    <property type="nucleotide sequence ID" value="NZ_BAAAVH010000110.1"/>
</dbReference>
<feature type="compositionally biased region" description="Gly residues" evidence="1">
    <location>
        <begin position="289"/>
        <end position="303"/>
    </location>
</feature>